<dbReference type="InterPro" id="IPR010982">
    <property type="entry name" value="Lambda_DNA-bd_dom_sf"/>
</dbReference>
<dbReference type="STRING" id="545694.TREPR_1790"/>
<dbReference type="PROSITE" id="PS50943">
    <property type="entry name" value="HTH_CROC1"/>
    <property type="match status" value="1"/>
</dbReference>
<evidence type="ECO:0000313" key="3">
    <source>
        <dbReference type="EMBL" id="AEF85109.1"/>
    </source>
</evidence>
<feature type="domain" description="HTH cro/C1-type" evidence="2">
    <location>
        <begin position="12"/>
        <end position="66"/>
    </location>
</feature>
<reference evidence="4" key="1">
    <citation type="submission" date="2009-12" db="EMBL/GenBank/DDBJ databases">
        <title>Complete sequence of Treponema primitia strain ZAS-2.</title>
        <authorList>
            <person name="Tetu S.G."/>
            <person name="Matson E."/>
            <person name="Ren Q."/>
            <person name="Seshadri R."/>
            <person name="Elbourne L."/>
            <person name="Hassan K.A."/>
            <person name="Durkin A."/>
            <person name="Radune D."/>
            <person name="Mohamoud Y."/>
            <person name="Shay R."/>
            <person name="Jin S."/>
            <person name="Zhang X."/>
            <person name="Lucey K."/>
            <person name="Ballor N.R."/>
            <person name="Ottesen E."/>
            <person name="Rosenthal R."/>
            <person name="Allen A."/>
            <person name="Leadbetter J.R."/>
            <person name="Paulsen I.T."/>
        </authorList>
    </citation>
    <scope>NUCLEOTIDE SEQUENCE [LARGE SCALE GENOMIC DNA]</scope>
    <source>
        <strain evidence="4">ATCC BAA-887 / DSM 12427 / ZAS-2</strain>
    </source>
</reference>
<dbReference type="RefSeq" id="WP_015708341.1">
    <property type="nucleotide sequence ID" value="NC_015578.1"/>
</dbReference>
<dbReference type="AlphaFoldDB" id="F5YM00"/>
<name>F5YM00_TREPZ</name>
<evidence type="ECO:0000256" key="1">
    <source>
        <dbReference type="ARBA" id="ARBA00023125"/>
    </source>
</evidence>
<keyword evidence="4" id="KW-1185">Reference proteome</keyword>
<dbReference type="SMART" id="SM00530">
    <property type="entry name" value="HTH_XRE"/>
    <property type="match status" value="1"/>
</dbReference>
<proteinExistence type="predicted"/>
<sequence>MARLREIFANNLKENRKKCGFSQEKLAEMAEVSTHYIAMIELARNFPTSEIIERLAAVLDIEIYELFVVSHSPKEELEKLRRTLVTEIRQMVEEAVETAFAKRDKKPKG</sequence>
<dbReference type="Pfam" id="PF01381">
    <property type="entry name" value="HTH_3"/>
    <property type="match status" value="1"/>
</dbReference>
<dbReference type="SUPFAM" id="SSF47413">
    <property type="entry name" value="lambda repressor-like DNA-binding domains"/>
    <property type="match status" value="1"/>
</dbReference>
<evidence type="ECO:0000259" key="2">
    <source>
        <dbReference type="PROSITE" id="PS50943"/>
    </source>
</evidence>
<dbReference type="GO" id="GO:0003677">
    <property type="term" value="F:DNA binding"/>
    <property type="evidence" value="ECO:0007669"/>
    <property type="project" value="UniProtKB-KW"/>
</dbReference>
<dbReference type="PANTHER" id="PTHR46558:SF4">
    <property type="entry name" value="DNA-BIDING PHAGE PROTEIN"/>
    <property type="match status" value="1"/>
</dbReference>
<dbReference type="eggNOG" id="COG1396">
    <property type="taxonomic scope" value="Bacteria"/>
</dbReference>
<dbReference type="Proteomes" id="UP000009223">
    <property type="component" value="Chromosome"/>
</dbReference>
<dbReference type="HOGENOM" id="CLU_066192_17_8_12"/>
<dbReference type="PANTHER" id="PTHR46558">
    <property type="entry name" value="TRACRIPTIONAL REGULATORY PROTEIN-RELATED-RELATED"/>
    <property type="match status" value="1"/>
</dbReference>
<dbReference type="CDD" id="cd00093">
    <property type="entry name" value="HTH_XRE"/>
    <property type="match status" value="1"/>
</dbReference>
<dbReference type="OrthoDB" id="362920at2"/>
<keyword evidence="1 3" id="KW-0238">DNA-binding</keyword>
<evidence type="ECO:0000313" key="4">
    <source>
        <dbReference type="Proteomes" id="UP000009223"/>
    </source>
</evidence>
<reference evidence="3 4" key="2">
    <citation type="journal article" date="2011" name="ISME J.">
        <title>RNA-seq reveals cooperative metabolic interactions between two termite-gut spirochete species in co-culture.</title>
        <authorList>
            <person name="Rosenthal A.Z."/>
            <person name="Matson E.G."/>
            <person name="Eldar A."/>
            <person name="Leadbetter J.R."/>
        </authorList>
    </citation>
    <scope>NUCLEOTIDE SEQUENCE [LARGE SCALE GENOMIC DNA]</scope>
    <source>
        <strain evidence="4">ATCC BAA-887 / DSM 12427 / ZAS-2</strain>
    </source>
</reference>
<accession>F5YM00</accession>
<dbReference type="InterPro" id="IPR001387">
    <property type="entry name" value="Cro/C1-type_HTH"/>
</dbReference>
<gene>
    <name evidence="3" type="ordered locus">TREPR_1790</name>
</gene>
<protein>
    <submittedName>
        <fullName evidence="3">DNA-binding protein</fullName>
    </submittedName>
</protein>
<dbReference type="KEGG" id="tpi:TREPR_1790"/>
<organism evidence="3 4">
    <name type="scientific">Treponema primitia (strain ATCC BAA-887 / DSM 12427 / ZAS-2)</name>
    <dbReference type="NCBI Taxonomy" id="545694"/>
    <lineage>
        <taxon>Bacteria</taxon>
        <taxon>Pseudomonadati</taxon>
        <taxon>Spirochaetota</taxon>
        <taxon>Spirochaetia</taxon>
        <taxon>Spirochaetales</taxon>
        <taxon>Treponemataceae</taxon>
        <taxon>Treponema</taxon>
    </lineage>
</organism>
<dbReference type="Gene3D" id="1.10.260.40">
    <property type="entry name" value="lambda repressor-like DNA-binding domains"/>
    <property type="match status" value="1"/>
</dbReference>
<dbReference type="EMBL" id="CP001843">
    <property type="protein sequence ID" value="AEF85109.1"/>
    <property type="molecule type" value="Genomic_DNA"/>
</dbReference>